<evidence type="ECO:0000256" key="3">
    <source>
        <dbReference type="ARBA" id="ARBA00022884"/>
    </source>
</evidence>
<dbReference type="GO" id="GO:0019843">
    <property type="term" value="F:rRNA binding"/>
    <property type="evidence" value="ECO:0007669"/>
    <property type="project" value="UniProtKB-UniRule"/>
</dbReference>
<dbReference type="GO" id="GO:0003735">
    <property type="term" value="F:structural constituent of ribosome"/>
    <property type="evidence" value="ECO:0007669"/>
    <property type="project" value="InterPro"/>
</dbReference>
<dbReference type="Pfam" id="PF00276">
    <property type="entry name" value="Ribosomal_L23"/>
    <property type="match status" value="1"/>
</dbReference>
<dbReference type="EMBL" id="FOBH01000001">
    <property type="protein sequence ID" value="SEK47379.1"/>
    <property type="molecule type" value="Genomic_DNA"/>
</dbReference>
<keyword evidence="4 6" id="KW-0689">Ribosomal protein</keyword>
<dbReference type="GO" id="GO:1990904">
    <property type="term" value="C:ribonucleoprotein complex"/>
    <property type="evidence" value="ECO:0007669"/>
    <property type="project" value="UniProtKB-KW"/>
</dbReference>
<name>A0A1H7HAV7_9PROT</name>
<reference evidence="7 8" key="1">
    <citation type="submission" date="2016-10" db="EMBL/GenBank/DDBJ databases">
        <authorList>
            <person name="de Groot N.N."/>
        </authorList>
    </citation>
    <scope>NUCLEOTIDE SEQUENCE [LARGE SCALE GENOMIC DNA]</scope>
    <source>
        <strain evidence="7 8">Nv1</strain>
    </source>
</reference>
<dbReference type="Proteomes" id="UP000198620">
    <property type="component" value="Unassembled WGS sequence"/>
</dbReference>
<evidence type="ECO:0000256" key="2">
    <source>
        <dbReference type="ARBA" id="ARBA00022730"/>
    </source>
</evidence>
<comment type="subunit">
    <text evidence="6">Part of the 50S ribosomal subunit. Contacts protein L29, and trigger factor when it is bound to the ribosome.</text>
</comment>
<dbReference type="InterPro" id="IPR012678">
    <property type="entry name" value="Ribosomal_uL23/eL15/eS24_sf"/>
</dbReference>
<dbReference type="RefSeq" id="WP_090826725.1">
    <property type="nucleotide sequence ID" value="NZ_FOBH01000001.1"/>
</dbReference>
<evidence type="ECO:0000313" key="8">
    <source>
        <dbReference type="Proteomes" id="UP000198620"/>
    </source>
</evidence>
<evidence type="ECO:0000256" key="6">
    <source>
        <dbReference type="HAMAP-Rule" id="MF_01369"/>
    </source>
</evidence>
<evidence type="ECO:0000256" key="4">
    <source>
        <dbReference type="ARBA" id="ARBA00022980"/>
    </source>
</evidence>
<dbReference type="OrthoDB" id="9793353at2"/>
<keyword evidence="2 6" id="KW-0699">rRNA-binding</keyword>
<keyword evidence="5 6" id="KW-0687">Ribonucleoprotein</keyword>
<dbReference type="Gene3D" id="3.30.70.330">
    <property type="match status" value="1"/>
</dbReference>
<proteinExistence type="inferred from homology"/>
<dbReference type="GO" id="GO:0005840">
    <property type="term" value="C:ribosome"/>
    <property type="evidence" value="ECO:0007669"/>
    <property type="project" value="UniProtKB-KW"/>
</dbReference>
<evidence type="ECO:0000256" key="1">
    <source>
        <dbReference type="ARBA" id="ARBA00006700"/>
    </source>
</evidence>
<dbReference type="InterPro" id="IPR012677">
    <property type="entry name" value="Nucleotide-bd_a/b_plait_sf"/>
</dbReference>
<dbReference type="SUPFAM" id="SSF54189">
    <property type="entry name" value="Ribosomal proteins S24e, L23 and L15e"/>
    <property type="match status" value="1"/>
</dbReference>
<evidence type="ECO:0000313" key="7">
    <source>
        <dbReference type="EMBL" id="SEK47379.1"/>
    </source>
</evidence>
<protein>
    <recommendedName>
        <fullName evidence="6">Large ribosomal subunit protein uL23</fullName>
    </recommendedName>
</protein>
<keyword evidence="3 6" id="KW-0694">RNA-binding</keyword>
<gene>
    <name evidence="6" type="primary">rplW</name>
    <name evidence="7" type="ORF">SAMN05216387_101519</name>
</gene>
<evidence type="ECO:0000256" key="5">
    <source>
        <dbReference type="ARBA" id="ARBA00023274"/>
    </source>
</evidence>
<comment type="similarity">
    <text evidence="1 6">Belongs to the universal ribosomal protein uL23 family.</text>
</comment>
<sequence>MNAQTFSQEYLMGIILAPQVSEKATYIGEKHNHVIFRVAPDATKPEIKAAVELMWKSQNIEVENVRVANVKGKQKRFGRFMGRRSNWKKAYVSIKAGQEINFSEIAQGDVK</sequence>
<comment type="function">
    <text evidence="6">One of the early assembly proteins it binds 23S rRNA. One of the proteins that surrounds the polypeptide exit tunnel on the outside of the ribosome. Forms the main docking site for trigger factor binding to the ribosome.</text>
</comment>
<dbReference type="AlphaFoldDB" id="A0A1H7HAV7"/>
<dbReference type="STRING" id="1233.SAMN05216387_101519"/>
<keyword evidence="8" id="KW-1185">Reference proteome</keyword>
<organism evidence="7 8">
    <name type="scientific">Nitrosovibrio tenuis</name>
    <dbReference type="NCBI Taxonomy" id="1233"/>
    <lineage>
        <taxon>Bacteria</taxon>
        <taxon>Pseudomonadati</taxon>
        <taxon>Pseudomonadota</taxon>
        <taxon>Betaproteobacteria</taxon>
        <taxon>Nitrosomonadales</taxon>
        <taxon>Nitrosomonadaceae</taxon>
        <taxon>Nitrosovibrio</taxon>
    </lineage>
</organism>
<dbReference type="GO" id="GO:0006412">
    <property type="term" value="P:translation"/>
    <property type="evidence" value="ECO:0007669"/>
    <property type="project" value="UniProtKB-UniRule"/>
</dbReference>
<dbReference type="HAMAP" id="MF_01369_B">
    <property type="entry name" value="Ribosomal_uL23_B"/>
    <property type="match status" value="1"/>
</dbReference>
<dbReference type="NCBIfam" id="NF004359">
    <property type="entry name" value="PRK05738.1-3"/>
    <property type="match status" value="1"/>
</dbReference>
<dbReference type="FunFam" id="3.30.70.330:FF:000001">
    <property type="entry name" value="50S ribosomal protein L23"/>
    <property type="match status" value="1"/>
</dbReference>
<accession>A0A1H7HAV7</accession>
<dbReference type="InterPro" id="IPR013025">
    <property type="entry name" value="Ribosomal_uL23-like"/>
</dbReference>
<dbReference type="NCBIfam" id="NF004363">
    <property type="entry name" value="PRK05738.2-4"/>
    <property type="match status" value="1"/>
</dbReference>